<dbReference type="AlphaFoldDB" id="A0AA37RGI9"/>
<dbReference type="Proteomes" id="UP001161257">
    <property type="component" value="Unassembled WGS sequence"/>
</dbReference>
<gene>
    <name evidence="1" type="ORF">PPUN14671_36590</name>
</gene>
<dbReference type="EMBL" id="BSKJ01000008">
    <property type="protein sequence ID" value="GLO36823.1"/>
    <property type="molecule type" value="Genomic_DNA"/>
</dbReference>
<accession>A0AA37RGI9</accession>
<proteinExistence type="predicted"/>
<comment type="caution">
    <text evidence="1">The sequence shown here is derived from an EMBL/GenBank/DDBJ whole genome shotgun (WGS) entry which is preliminary data.</text>
</comment>
<evidence type="ECO:0000313" key="1">
    <source>
        <dbReference type="EMBL" id="GLO36823.1"/>
    </source>
</evidence>
<reference evidence="1" key="1">
    <citation type="submission" date="2023-01" db="EMBL/GenBank/DDBJ databases">
        <title>Whole-genome sequence of Pseudomonas putida NBRC 14671.</title>
        <authorList>
            <person name="Morohoshi T."/>
            <person name="Someya N."/>
        </authorList>
    </citation>
    <scope>NUCLEOTIDE SEQUENCE</scope>
    <source>
        <strain evidence="1">NBRC 14671</strain>
    </source>
</reference>
<name>A0AA37RGI9_PSEPU</name>
<evidence type="ECO:0000313" key="2">
    <source>
        <dbReference type="Proteomes" id="UP001161257"/>
    </source>
</evidence>
<sequence>MPKALTALSSYLVAGQSNARRKRFKIKQQLASGIAPIQSKQQTKAQAVINARTLRKRCPQLARQHDAQMGIGLA</sequence>
<organism evidence="1 2">
    <name type="scientific">Pseudomonas putida</name>
    <name type="common">Arthrobacter siderocapsulatus</name>
    <dbReference type="NCBI Taxonomy" id="303"/>
    <lineage>
        <taxon>Bacteria</taxon>
        <taxon>Pseudomonadati</taxon>
        <taxon>Pseudomonadota</taxon>
        <taxon>Gammaproteobacteria</taxon>
        <taxon>Pseudomonadales</taxon>
        <taxon>Pseudomonadaceae</taxon>
        <taxon>Pseudomonas</taxon>
    </lineage>
</organism>
<protein>
    <submittedName>
        <fullName evidence="1">Uncharacterized protein</fullName>
    </submittedName>
</protein>